<dbReference type="PANTHER" id="PTHR30388">
    <property type="entry name" value="ALDEHYDE OXIDOREDUCTASE MOLYBDENUM COFACTOR ASSEMBLY PROTEIN"/>
    <property type="match status" value="1"/>
</dbReference>
<dbReference type="InterPro" id="IPR003777">
    <property type="entry name" value="XdhC_CoxI"/>
</dbReference>
<dbReference type="Proteomes" id="UP000604475">
    <property type="component" value="Unassembled WGS sequence"/>
</dbReference>
<sequence length="456" mass="45872">MRELTGQLRGWRQAGTPFALATVVGVQGSAPRQPGAVMAVDAAGEALGSVSGGCVEGAVYEVATEVIATGAPVLTTYGISDDDAFSVGLTCGGVIDVMVTPTSEAMFETLDAIAADVPVALATVLTGPGGGVAATGRQLAVWADRVVGGLGSPGLDHAVVDDARGMLAAGRTGVRYYGPAGERSPVDAAATAPATAPAGAPAGDTAAGTTGERPVAGEPLVAVAGEGPVAGEASVAGENSVAGEGPVAGGPPAAGPAAVGIRADAAGLPADAVTVFVQSFAPPPRMLVFGAVDYAAALVSMGRFLGYRVTVCDARPVFATARRFPDAHEVVCEWPSRYLERVRVDERTVICVLTHDPKFDVPVLRVALRSPAGYVGAMGSRRTHEDRLRRLREAGLTEDALARLRSPIGLDIGGRTPEETAVSIAAEIIQMNWGGSGAPLGHTSGRIHGPAAVPAG</sequence>
<feature type="domain" description="XdhC Rossmann" evidence="3">
    <location>
        <begin position="286"/>
        <end position="428"/>
    </location>
</feature>
<keyword evidence="5" id="KW-1185">Reference proteome</keyword>
<dbReference type="Gene3D" id="3.40.50.720">
    <property type="entry name" value="NAD(P)-binding Rossmann-like Domain"/>
    <property type="match status" value="1"/>
</dbReference>
<reference evidence="4" key="1">
    <citation type="submission" date="2020-12" db="EMBL/GenBank/DDBJ databases">
        <title>Genomic characterization of non-nitrogen-fixing Frankia strains.</title>
        <authorList>
            <person name="Carlos-Shanley C."/>
            <person name="Guerra T."/>
            <person name="Hahn D."/>
        </authorList>
    </citation>
    <scope>NUCLEOTIDE SEQUENCE</scope>
    <source>
        <strain evidence="4">CN6</strain>
    </source>
</reference>
<dbReference type="Pfam" id="PF13478">
    <property type="entry name" value="XdhC_C"/>
    <property type="match status" value="1"/>
</dbReference>
<dbReference type="PANTHER" id="PTHR30388:SF4">
    <property type="entry name" value="MOLYBDENUM COFACTOR INSERTION CHAPERONE PAOD"/>
    <property type="match status" value="1"/>
</dbReference>
<dbReference type="AlphaFoldDB" id="A0A937R9Z4"/>
<organism evidence="4 5">
    <name type="scientific">Frankia nepalensis</name>
    <dbReference type="NCBI Taxonomy" id="1836974"/>
    <lineage>
        <taxon>Bacteria</taxon>
        <taxon>Bacillati</taxon>
        <taxon>Actinomycetota</taxon>
        <taxon>Actinomycetes</taxon>
        <taxon>Frankiales</taxon>
        <taxon>Frankiaceae</taxon>
        <taxon>Frankia</taxon>
    </lineage>
</organism>
<evidence type="ECO:0000313" key="5">
    <source>
        <dbReference type="Proteomes" id="UP000604475"/>
    </source>
</evidence>
<evidence type="ECO:0000259" key="3">
    <source>
        <dbReference type="Pfam" id="PF13478"/>
    </source>
</evidence>
<dbReference type="Pfam" id="PF02625">
    <property type="entry name" value="XdhC_CoxI"/>
    <property type="match status" value="2"/>
</dbReference>
<feature type="region of interest" description="Disordered" evidence="1">
    <location>
        <begin position="184"/>
        <end position="213"/>
    </location>
</feature>
<protein>
    <submittedName>
        <fullName evidence="4">XdhC family protein</fullName>
    </submittedName>
</protein>
<feature type="domain" description="XdhC- CoxI" evidence="2">
    <location>
        <begin position="113"/>
        <end position="178"/>
    </location>
</feature>
<gene>
    <name evidence="4" type="ORF">I7412_04545</name>
</gene>
<dbReference type="InterPro" id="IPR052698">
    <property type="entry name" value="MoCofactor_Util/Proc"/>
</dbReference>
<proteinExistence type="predicted"/>
<evidence type="ECO:0000313" key="4">
    <source>
        <dbReference type="EMBL" id="MBL7626452.1"/>
    </source>
</evidence>
<dbReference type="EMBL" id="JAEACQ010000135">
    <property type="protein sequence ID" value="MBL7626452.1"/>
    <property type="molecule type" value="Genomic_DNA"/>
</dbReference>
<evidence type="ECO:0000256" key="1">
    <source>
        <dbReference type="SAM" id="MobiDB-lite"/>
    </source>
</evidence>
<comment type="caution">
    <text evidence="4">The sequence shown here is derived from an EMBL/GenBank/DDBJ whole genome shotgun (WGS) entry which is preliminary data.</text>
</comment>
<evidence type="ECO:0000259" key="2">
    <source>
        <dbReference type="Pfam" id="PF02625"/>
    </source>
</evidence>
<feature type="compositionally biased region" description="Low complexity" evidence="1">
    <location>
        <begin position="187"/>
        <end position="211"/>
    </location>
</feature>
<dbReference type="InterPro" id="IPR027051">
    <property type="entry name" value="XdhC_Rossmann_dom"/>
</dbReference>
<dbReference type="RefSeq" id="WP_203005280.1">
    <property type="nucleotide sequence ID" value="NZ_JADWYU010000103.1"/>
</dbReference>
<accession>A0A937R9Z4</accession>
<feature type="domain" description="XdhC- CoxI" evidence="2">
    <location>
        <begin position="11"/>
        <end position="78"/>
    </location>
</feature>
<name>A0A937R9Z4_9ACTN</name>